<keyword evidence="1" id="KW-0418">Kinase</keyword>
<keyword evidence="1" id="KW-0723">Serine/threonine-protein kinase</keyword>
<dbReference type="EC" id="2.7.11.1" evidence="1"/>
<keyword evidence="2" id="KW-1185">Reference proteome</keyword>
<reference evidence="2" key="1">
    <citation type="journal article" date="2022" name="Nat. Commun.">
        <title>Chromosome evolution and the genetic basis of agronomically important traits in greater yam.</title>
        <authorList>
            <person name="Bredeson J.V."/>
            <person name="Lyons J.B."/>
            <person name="Oniyinde I.O."/>
            <person name="Okereke N.R."/>
            <person name="Kolade O."/>
            <person name="Nnabue I."/>
            <person name="Nwadili C.O."/>
            <person name="Hribova E."/>
            <person name="Parker M."/>
            <person name="Nwogha J."/>
            <person name="Shu S."/>
            <person name="Carlson J."/>
            <person name="Kariba R."/>
            <person name="Muthemba S."/>
            <person name="Knop K."/>
            <person name="Barton G.J."/>
            <person name="Sherwood A.V."/>
            <person name="Lopez-Montes A."/>
            <person name="Asiedu R."/>
            <person name="Jamnadass R."/>
            <person name="Muchugi A."/>
            <person name="Goodstein D."/>
            <person name="Egesi C.N."/>
            <person name="Featherston J."/>
            <person name="Asfaw A."/>
            <person name="Simpson G.G."/>
            <person name="Dolezel J."/>
            <person name="Hendre P.S."/>
            <person name="Van Deynze A."/>
            <person name="Kumar P.L."/>
            <person name="Obidiegwu J.E."/>
            <person name="Bhattacharjee R."/>
            <person name="Rokhsar D.S."/>
        </authorList>
    </citation>
    <scope>NUCLEOTIDE SEQUENCE [LARGE SCALE GENOMIC DNA]</scope>
    <source>
        <strain evidence="2">cv. TDa95/00328</strain>
    </source>
</reference>
<comment type="caution">
    <text evidence="1">The sequence shown here is derived from an EMBL/GenBank/DDBJ whole genome shotgun (WGS) entry which is preliminary data.</text>
</comment>
<keyword evidence="1" id="KW-0808">Transferase</keyword>
<evidence type="ECO:0000313" key="2">
    <source>
        <dbReference type="Proteomes" id="UP000827976"/>
    </source>
</evidence>
<accession>A0ACB7VNE0</accession>
<evidence type="ECO:0000313" key="1">
    <source>
        <dbReference type="EMBL" id="KAH7675707.1"/>
    </source>
</evidence>
<gene>
    <name evidence="1" type="ORF">IHE45_08G154100</name>
</gene>
<dbReference type="EMBL" id="CM037018">
    <property type="protein sequence ID" value="KAH7675707.1"/>
    <property type="molecule type" value="Genomic_DNA"/>
</dbReference>
<proteinExistence type="predicted"/>
<sequence>MEIPVLTGVHKANSIISIAMAALQPLFILQALLLLIFPSKTLSQNNPILVNCSTAANYTIPSPFATNLNLLLPNLIAAAANSSILFSTAIVGSTFGLAQCRPDASPFDCNACLNRSVATFSSQCSFRLYATVRFDLCILRYSNYPFFSKLADDGFVVLLNEDNATDPTVFSRRLDDLMDEISSKASRNTSRFGVGMVSVFSFEEYIYGMVQCTRDLSDSDCSLCLNRTVRILRRHCYWRIGCQCVSLSCIARFETQPFFSLSLLPPAPAPSMPVPLGTGGTPSTGNVGKSSSNSKNVVLVIVLPAVAAFLFVLATCFYLRKRVLIRKGRDGGDELEFRSADSISFDLDTLRDATSNFSEENKLGEGGFGSVYKGALKDGQEIAVKRLSTTSGQGFVELKNEVFLIAKLQHRNLVRLLGCCSEEQEKLLVYEYLPNASLDKHLFDPVRCGLLDWTKRYKIIEGISRGLLYLHEDSRLRIIHLDLKPSNILLDEDMNPKISDFGFAKLFDVDETQGRTTRIAGTYGYMAPEYAVRGNFSIKSDVYSFGVMVLEIVTGRRNNSFEGSGNAPNLLNYVWRYWNEGRALELKDRKLGDCIKVEEVLRCIHIGLLCAQEDPTKRPSMATVVVMMRSYSISLPTPSVPAFFLLTTTTRDANMLETGHSNQEAGRSRFISTNQLSISTVEPR</sequence>
<organism evidence="1 2">
    <name type="scientific">Dioscorea alata</name>
    <name type="common">Purple yam</name>
    <dbReference type="NCBI Taxonomy" id="55571"/>
    <lineage>
        <taxon>Eukaryota</taxon>
        <taxon>Viridiplantae</taxon>
        <taxon>Streptophyta</taxon>
        <taxon>Embryophyta</taxon>
        <taxon>Tracheophyta</taxon>
        <taxon>Spermatophyta</taxon>
        <taxon>Magnoliopsida</taxon>
        <taxon>Liliopsida</taxon>
        <taxon>Dioscoreales</taxon>
        <taxon>Dioscoreaceae</taxon>
        <taxon>Dioscorea</taxon>
    </lineage>
</organism>
<protein>
    <submittedName>
        <fullName evidence="1">Non-specific serine/threonine protein kinase protein</fullName>
        <ecNumber evidence="1">2.7.11.1</ecNumber>
    </submittedName>
</protein>
<name>A0ACB7VNE0_DIOAL</name>
<dbReference type="Proteomes" id="UP000827976">
    <property type="component" value="Chromosome 8"/>
</dbReference>